<dbReference type="RefSeq" id="WP_377762981.1">
    <property type="nucleotide sequence ID" value="NZ_JBHRXY010000016.1"/>
</dbReference>
<reference evidence="9" key="1">
    <citation type="journal article" date="2019" name="Int. J. Syst. Evol. Microbiol.">
        <title>The Global Catalogue of Microorganisms (GCM) 10K type strain sequencing project: providing services to taxonomists for standard genome sequencing and annotation.</title>
        <authorList>
            <consortium name="The Broad Institute Genomics Platform"/>
            <consortium name="The Broad Institute Genome Sequencing Center for Infectious Disease"/>
            <person name="Wu L."/>
            <person name="Ma J."/>
        </authorList>
    </citation>
    <scope>NUCLEOTIDE SEQUENCE [LARGE SCALE GENOMIC DNA]</scope>
    <source>
        <strain evidence="9">KCTC 42473</strain>
    </source>
</reference>
<dbReference type="Gene3D" id="3.40.50.300">
    <property type="entry name" value="P-loop containing nucleotide triphosphate hydrolases"/>
    <property type="match status" value="1"/>
</dbReference>
<evidence type="ECO:0000256" key="4">
    <source>
        <dbReference type="ARBA" id="ARBA00022741"/>
    </source>
</evidence>
<keyword evidence="9" id="KW-1185">Reference proteome</keyword>
<evidence type="ECO:0000256" key="5">
    <source>
        <dbReference type="ARBA" id="ARBA00022840"/>
    </source>
</evidence>
<dbReference type="SUPFAM" id="SSF52540">
    <property type="entry name" value="P-loop containing nucleoside triphosphate hydrolases"/>
    <property type="match status" value="1"/>
</dbReference>
<protein>
    <submittedName>
        <fullName evidence="8">Oligopeptide/dipeptide ABC transporter ATP-binding protein</fullName>
    </submittedName>
</protein>
<dbReference type="Pfam" id="PF08352">
    <property type="entry name" value="oligo_HPY"/>
    <property type="match status" value="1"/>
</dbReference>
<dbReference type="Proteomes" id="UP001595539">
    <property type="component" value="Unassembled WGS sequence"/>
</dbReference>
<evidence type="ECO:0000259" key="6">
    <source>
        <dbReference type="Pfam" id="PF00005"/>
    </source>
</evidence>
<comment type="similarity">
    <text evidence="2">Belongs to the ABC transporter superfamily.</text>
</comment>
<dbReference type="InterPro" id="IPR050319">
    <property type="entry name" value="ABC_transp_ATP-bind"/>
</dbReference>
<dbReference type="InterPro" id="IPR013563">
    <property type="entry name" value="Oligopep_ABC_C"/>
</dbReference>
<accession>A0ABV7U7T2</accession>
<evidence type="ECO:0000259" key="7">
    <source>
        <dbReference type="Pfam" id="PF08352"/>
    </source>
</evidence>
<sequence>MRNAARGASIMDMVDLPARFADRYPKELSGGQRLRVAIARALVMNPDLIVGDKPTSALDVSVQSQILNLMMDLKRELGPTHVFILGNLSVVEHLVDQVAAMYLGRVVELGGAAQVFAAPRHPYTRALLDPALTVAPGQGLPDIGLGAAFPNPLAIPPGCPFQPRCPRAFDLCSRVRPHPADVAFGGAARHLAEEPLKGAA</sequence>
<gene>
    <name evidence="8" type="ORF">ACFOM8_15835</name>
</gene>
<keyword evidence="3" id="KW-0813">Transport</keyword>
<dbReference type="EMBL" id="JBHRXY010000016">
    <property type="protein sequence ID" value="MFC3630914.1"/>
    <property type="molecule type" value="Genomic_DNA"/>
</dbReference>
<comment type="caution">
    <text evidence="8">The sequence shown here is derived from an EMBL/GenBank/DDBJ whole genome shotgun (WGS) entry which is preliminary data.</text>
</comment>
<dbReference type="Pfam" id="PF00005">
    <property type="entry name" value="ABC_tran"/>
    <property type="match status" value="1"/>
</dbReference>
<dbReference type="PANTHER" id="PTHR43776">
    <property type="entry name" value="TRANSPORT ATP-BINDING PROTEIN"/>
    <property type="match status" value="1"/>
</dbReference>
<keyword evidence="5 8" id="KW-0067">ATP-binding</keyword>
<dbReference type="PANTHER" id="PTHR43776:SF7">
    <property type="entry name" value="D,D-DIPEPTIDE TRANSPORT ATP-BINDING PROTEIN DDPF-RELATED"/>
    <property type="match status" value="1"/>
</dbReference>
<proteinExistence type="inferred from homology"/>
<dbReference type="InterPro" id="IPR003439">
    <property type="entry name" value="ABC_transporter-like_ATP-bd"/>
</dbReference>
<organism evidence="8 9">
    <name type="scientific">Paracoccus angustae</name>
    <dbReference type="NCBI Taxonomy" id="1671480"/>
    <lineage>
        <taxon>Bacteria</taxon>
        <taxon>Pseudomonadati</taxon>
        <taxon>Pseudomonadota</taxon>
        <taxon>Alphaproteobacteria</taxon>
        <taxon>Rhodobacterales</taxon>
        <taxon>Paracoccaceae</taxon>
        <taxon>Paracoccus</taxon>
    </lineage>
</organism>
<feature type="domain" description="ABC transporter" evidence="6">
    <location>
        <begin position="10"/>
        <end position="56"/>
    </location>
</feature>
<feature type="domain" description="Oligopeptide/dipeptide ABC transporter C-terminal" evidence="7">
    <location>
        <begin position="107"/>
        <end position="172"/>
    </location>
</feature>
<keyword evidence="4" id="KW-0547">Nucleotide-binding</keyword>
<evidence type="ECO:0000256" key="1">
    <source>
        <dbReference type="ARBA" id="ARBA00004417"/>
    </source>
</evidence>
<comment type="subcellular location">
    <subcellularLocation>
        <location evidence="1">Cell inner membrane</location>
        <topology evidence="1">Peripheral membrane protein</topology>
    </subcellularLocation>
</comment>
<evidence type="ECO:0000313" key="9">
    <source>
        <dbReference type="Proteomes" id="UP001595539"/>
    </source>
</evidence>
<evidence type="ECO:0000256" key="2">
    <source>
        <dbReference type="ARBA" id="ARBA00005417"/>
    </source>
</evidence>
<dbReference type="NCBIfam" id="TIGR01727">
    <property type="entry name" value="oligo_HPY"/>
    <property type="match status" value="1"/>
</dbReference>
<name>A0ABV7U7T2_9RHOB</name>
<evidence type="ECO:0000313" key="8">
    <source>
        <dbReference type="EMBL" id="MFC3630914.1"/>
    </source>
</evidence>
<dbReference type="GO" id="GO:0005524">
    <property type="term" value="F:ATP binding"/>
    <property type="evidence" value="ECO:0007669"/>
    <property type="project" value="UniProtKB-KW"/>
</dbReference>
<evidence type="ECO:0000256" key="3">
    <source>
        <dbReference type="ARBA" id="ARBA00022448"/>
    </source>
</evidence>
<dbReference type="InterPro" id="IPR027417">
    <property type="entry name" value="P-loop_NTPase"/>
</dbReference>